<dbReference type="SUPFAM" id="SSF111331">
    <property type="entry name" value="NAD kinase/diacylglycerol kinase-like"/>
    <property type="match status" value="1"/>
</dbReference>
<comment type="caution">
    <text evidence="1">The sequence shown here is derived from an EMBL/GenBank/DDBJ whole genome shotgun (WGS) entry which is preliminary data.</text>
</comment>
<dbReference type="EMBL" id="PFGC01000040">
    <property type="protein sequence ID" value="PIW36800.1"/>
    <property type="molecule type" value="Genomic_DNA"/>
</dbReference>
<evidence type="ECO:0000313" key="1">
    <source>
        <dbReference type="EMBL" id="PIW36800.1"/>
    </source>
</evidence>
<dbReference type="Proteomes" id="UP000230292">
    <property type="component" value="Unassembled WGS sequence"/>
</dbReference>
<evidence type="ECO:0000313" key="2">
    <source>
        <dbReference type="Proteomes" id="UP000230292"/>
    </source>
</evidence>
<dbReference type="GO" id="GO:0019674">
    <property type="term" value="P:NAD+ metabolic process"/>
    <property type="evidence" value="ECO:0007669"/>
    <property type="project" value="InterPro"/>
</dbReference>
<dbReference type="InterPro" id="IPR016064">
    <property type="entry name" value="NAD/diacylglycerol_kinase_sf"/>
</dbReference>
<dbReference type="Gene3D" id="3.40.50.10330">
    <property type="entry name" value="Probable inorganic polyphosphate/atp-NAD kinase, domain 1"/>
    <property type="match status" value="1"/>
</dbReference>
<dbReference type="Gene3D" id="2.60.200.30">
    <property type="entry name" value="Probable inorganic polyphosphate/atp-NAD kinase, domain 2"/>
    <property type="match status" value="1"/>
</dbReference>
<dbReference type="GO" id="GO:0003951">
    <property type="term" value="F:NAD+ kinase activity"/>
    <property type="evidence" value="ECO:0007669"/>
    <property type="project" value="InterPro"/>
</dbReference>
<sequence length="236" mass="25595">MRVRVVGLQHLELEQIIERDFPELELSDGEPEVVISYGGDGTLLYAERVFPGIPKAAVRNSKICNLCSDLSPNDLLAKLVSGEYEVHEYMKLQGESKGVVMIAVNDVIVGSPTVNGTLRVNVYVNGQLCGEEVMGDGVILATPIGSSGYYQSITRSSFQTGIGVAFNNTVDARDHILVSKDSTIEIEIVRGPGVFAIDNGDKYVELDVGDRVLIKRASEKFAMVKFPGESSRVVGE</sequence>
<accession>A0A2M7H3J5</accession>
<protein>
    <recommendedName>
        <fullName evidence="3">NAD(+) kinase</fullName>
    </recommendedName>
</protein>
<name>A0A2M7H3J5_9BACT</name>
<dbReference type="InterPro" id="IPR017438">
    <property type="entry name" value="ATP-NAD_kinase_N"/>
</dbReference>
<dbReference type="Pfam" id="PF20143">
    <property type="entry name" value="NAD_kinase_C"/>
    <property type="match status" value="1"/>
</dbReference>
<dbReference type="AlphaFoldDB" id="A0A2M7H3J5"/>
<gene>
    <name evidence="1" type="ORF">COW24_03495</name>
</gene>
<dbReference type="PANTHER" id="PTHR20275">
    <property type="entry name" value="NAD KINASE"/>
    <property type="match status" value="1"/>
</dbReference>
<dbReference type="PANTHER" id="PTHR20275:SF0">
    <property type="entry name" value="NAD KINASE"/>
    <property type="match status" value="1"/>
</dbReference>
<dbReference type="InterPro" id="IPR017437">
    <property type="entry name" value="ATP-NAD_kinase_PpnK-typ_C"/>
</dbReference>
<reference evidence="1 2" key="1">
    <citation type="submission" date="2017-09" db="EMBL/GenBank/DDBJ databases">
        <title>Depth-based differentiation of microbial function through sediment-hosted aquifers and enrichment of novel symbionts in the deep terrestrial subsurface.</title>
        <authorList>
            <person name="Probst A.J."/>
            <person name="Ladd B."/>
            <person name="Jarett J.K."/>
            <person name="Geller-Mcgrath D.E."/>
            <person name="Sieber C.M."/>
            <person name="Emerson J.B."/>
            <person name="Anantharaman K."/>
            <person name="Thomas B.C."/>
            <person name="Malmstrom R."/>
            <person name="Stieglmeier M."/>
            <person name="Klingl A."/>
            <person name="Woyke T."/>
            <person name="Ryan C.M."/>
            <person name="Banfield J.F."/>
        </authorList>
    </citation>
    <scope>NUCLEOTIDE SEQUENCE [LARGE SCALE GENOMIC DNA]</scope>
    <source>
        <strain evidence="1">CG15_BIG_FIL_POST_REV_8_21_14_020_45_12</strain>
    </source>
</reference>
<dbReference type="GO" id="GO:0006741">
    <property type="term" value="P:NADP+ biosynthetic process"/>
    <property type="evidence" value="ECO:0007669"/>
    <property type="project" value="TreeGrafter"/>
</dbReference>
<organism evidence="1 2">
    <name type="scientific">Candidatus Kerfeldbacteria bacterium CG15_BIG_FIL_POST_REV_8_21_14_020_45_12</name>
    <dbReference type="NCBI Taxonomy" id="2014247"/>
    <lineage>
        <taxon>Bacteria</taxon>
        <taxon>Candidatus Kerfeldiibacteriota</taxon>
    </lineage>
</organism>
<evidence type="ECO:0008006" key="3">
    <source>
        <dbReference type="Google" id="ProtNLM"/>
    </source>
</evidence>
<proteinExistence type="predicted"/>